<feature type="non-terminal residue" evidence="3">
    <location>
        <position position="1"/>
    </location>
</feature>
<evidence type="ECO:0000256" key="1">
    <source>
        <dbReference type="SAM" id="MobiDB-lite"/>
    </source>
</evidence>
<dbReference type="Proteomes" id="UP001445076">
    <property type="component" value="Unassembled WGS sequence"/>
</dbReference>
<gene>
    <name evidence="3" type="ORF">OTU49_011811</name>
</gene>
<evidence type="ECO:0000313" key="4">
    <source>
        <dbReference type="Proteomes" id="UP001445076"/>
    </source>
</evidence>
<feature type="compositionally biased region" description="Low complexity" evidence="1">
    <location>
        <begin position="134"/>
        <end position="143"/>
    </location>
</feature>
<dbReference type="EMBL" id="JARKIK010000090">
    <property type="protein sequence ID" value="KAK8723289.1"/>
    <property type="molecule type" value="Genomic_DNA"/>
</dbReference>
<feature type="region of interest" description="Disordered" evidence="1">
    <location>
        <begin position="123"/>
        <end position="143"/>
    </location>
</feature>
<reference evidence="3 4" key="1">
    <citation type="journal article" date="2024" name="BMC Genomics">
        <title>Genome assembly of redclaw crayfish (Cherax quadricarinatus) provides insights into its immune adaptation and hypoxia tolerance.</title>
        <authorList>
            <person name="Liu Z."/>
            <person name="Zheng J."/>
            <person name="Li H."/>
            <person name="Fang K."/>
            <person name="Wang S."/>
            <person name="He J."/>
            <person name="Zhou D."/>
            <person name="Weng S."/>
            <person name="Chi M."/>
            <person name="Gu Z."/>
            <person name="He J."/>
            <person name="Li F."/>
            <person name="Wang M."/>
        </authorList>
    </citation>
    <scope>NUCLEOTIDE SEQUENCE [LARGE SCALE GENOMIC DNA]</scope>
    <source>
        <strain evidence="3">ZL_2023a</strain>
    </source>
</reference>
<proteinExistence type="predicted"/>
<sequence length="143" mass="15797">LTNVFMTTNTEVTLEGDSMTWLVNCDSGIRKHSWKEYYTSLTQEAATDMGKWLSPVIIVLLLLILAIAIIIRIRQLRKEEWGEEESRASVGNSTKVELLDIGSESSSRCVTQTMPIRKTCSADNVGLTQTTPSPGRGVRGVPP</sequence>
<accession>A0AAW0W2E3</accession>
<keyword evidence="2" id="KW-1133">Transmembrane helix</keyword>
<keyword evidence="4" id="KW-1185">Reference proteome</keyword>
<keyword evidence="2" id="KW-0472">Membrane</keyword>
<feature type="transmembrane region" description="Helical" evidence="2">
    <location>
        <begin position="52"/>
        <end position="71"/>
    </location>
</feature>
<evidence type="ECO:0000313" key="3">
    <source>
        <dbReference type="EMBL" id="KAK8723289.1"/>
    </source>
</evidence>
<dbReference type="AlphaFoldDB" id="A0AAW0W2E3"/>
<keyword evidence="2" id="KW-0812">Transmembrane</keyword>
<evidence type="ECO:0000256" key="2">
    <source>
        <dbReference type="SAM" id="Phobius"/>
    </source>
</evidence>
<comment type="caution">
    <text evidence="3">The sequence shown here is derived from an EMBL/GenBank/DDBJ whole genome shotgun (WGS) entry which is preliminary data.</text>
</comment>
<name>A0AAW0W2E3_CHEQU</name>
<organism evidence="3 4">
    <name type="scientific">Cherax quadricarinatus</name>
    <name type="common">Australian red claw crayfish</name>
    <dbReference type="NCBI Taxonomy" id="27406"/>
    <lineage>
        <taxon>Eukaryota</taxon>
        <taxon>Metazoa</taxon>
        <taxon>Ecdysozoa</taxon>
        <taxon>Arthropoda</taxon>
        <taxon>Crustacea</taxon>
        <taxon>Multicrustacea</taxon>
        <taxon>Malacostraca</taxon>
        <taxon>Eumalacostraca</taxon>
        <taxon>Eucarida</taxon>
        <taxon>Decapoda</taxon>
        <taxon>Pleocyemata</taxon>
        <taxon>Astacidea</taxon>
        <taxon>Parastacoidea</taxon>
        <taxon>Parastacidae</taxon>
        <taxon>Cherax</taxon>
    </lineage>
</organism>
<protein>
    <submittedName>
        <fullName evidence="3">Uncharacterized protein</fullName>
    </submittedName>
</protein>